<proteinExistence type="predicted"/>
<sequence length="44" mass="4931">MVILASLYSGRYDCAFAVLTVITIVKTYTLNLSHLIDNIVEGLW</sequence>
<protein>
    <submittedName>
        <fullName evidence="1">Uncharacterized protein</fullName>
    </submittedName>
</protein>
<dbReference type="EMBL" id="CP022743">
    <property type="protein sequence ID" value="ASU36277.1"/>
    <property type="molecule type" value="Genomic_DNA"/>
</dbReference>
<evidence type="ECO:0000313" key="2">
    <source>
        <dbReference type="Proteomes" id="UP000215002"/>
    </source>
</evidence>
<reference evidence="1 2" key="1">
    <citation type="submission" date="2017-08" db="EMBL/GenBank/DDBJ databases">
        <title>Complete genome sequence of Mucilaginibacter sp. strain BJC16-A31.</title>
        <authorList>
            <consortium name="Henan University of Science and Technology"/>
            <person name="You X."/>
        </authorList>
    </citation>
    <scope>NUCLEOTIDE SEQUENCE [LARGE SCALE GENOMIC DNA]</scope>
    <source>
        <strain evidence="1 2">BJC16-A31</strain>
    </source>
</reference>
<gene>
    <name evidence="1" type="ORF">MuYL_4392</name>
</gene>
<dbReference type="KEGG" id="muc:MuYL_4392"/>
<dbReference type="Proteomes" id="UP000215002">
    <property type="component" value="Chromosome"/>
</dbReference>
<evidence type="ECO:0000313" key="1">
    <source>
        <dbReference type="EMBL" id="ASU36277.1"/>
    </source>
</evidence>
<keyword evidence="2" id="KW-1185">Reference proteome</keyword>
<accession>A0A223P2D6</accession>
<organism evidence="1 2">
    <name type="scientific">Mucilaginibacter xinganensis</name>
    <dbReference type="NCBI Taxonomy" id="1234841"/>
    <lineage>
        <taxon>Bacteria</taxon>
        <taxon>Pseudomonadati</taxon>
        <taxon>Bacteroidota</taxon>
        <taxon>Sphingobacteriia</taxon>
        <taxon>Sphingobacteriales</taxon>
        <taxon>Sphingobacteriaceae</taxon>
        <taxon>Mucilaginibacter</taxon>
    </lineage>
</organism>
<name>A0A223P2D6_9SPHI</name>
<dbReference type="AlphaFoldDB" id="A0A223P2D6"/>